<reference evidence="2" key="1">
    <citation type="submission" date="2024-07" db="EMBL/GenBank/DDBJ databases">
        <authorList>
            <person name="Kim Y.J."/>
            <person name="Jeong J.Y."/>
        </authorList>
    </citation>
    <scope>NUCLEOTIDE SEQUENCE</scope>
    <source>
        <strain evidence="2">GIHE-MW2</strain>
    </source>
</reference>
<name>A0AAU8J833_9CYAN</name>
<feature type="domain" description="SLH" evidence="1">
    <location>
        <begin position="1"/>
        <end position="60"/>
    </location>
</feature>
<dbReference type="AlphaFoldDB" id="A0AAU8J833"/>
<dbReference type="InterPro" id="IPR001119">
    <property type="entry name" value="SLH_dom"/>
</dbReference>
<dbReference type="EMBL" id="CP159837">
    <property type="protein sequence ID" value="XCM35285.1"/>
    <property type="molecule type" value="Genomic_DNA"/>
</dbReference>
<sequence length="627" mass="69484">MFSDIDNHWAKECIIQLAKRNLVSGYPDRNYRPNAPVTRAEFAVLMCNLFANAPVVQTAVNFKDVPENYWAYRAIKTASEKAFFVGYPDFSFKPNQQIPRVQAIIVVAAQLKLKAPTDVDRILASAFNDAMQIPNYAKNMIAAATIGSLVVNYPNVKELKANQSATRGEIATLLTQALQIPGVPEEYISRVQQLSGEIRPLPGGLDSIPTFNSNSPEVVENSGILLSTFPPTGKQVPTAHLNFPFTGRFDVFTHHITRARDQAETHPFYQGILMHNPTNETVVVEVLTGASYLTSPDAFFINLPPMVDNSFGDVFSGPGSRVMNEVLRQRRQAIFPKYIDIPAKGYQMLLNLPIPLGNRVPVSNARSTMMRLSSNGRIYLANLAMKAPKNADGSYRSPTVEEWRNLLVTGKLVSPRDSVPTPLEPEVKFPIVFSRVAGVSQGTQWKGQITDNSNSSFLSIPNPGQAFSYPIATIHQVTLGTQQVQSAKMLVRYPDTAYFAHANYGIEYDLIVPLQNKTRATQTISVIFSSPLKNSEADPPNQSELVFLNGSDRIFFRGTVRVSYLDEVGEEHTRYFHLVQPEGNEGKPLVTLTMLPGSHTRIQVNFLYPPDATPPQVLTVKNEGSKN</sequence>
<protein>
    <submittedName>
        <fullName evidence="2">DUF3370 family protein</fullName>
    </submittedName>
</protein>
<proteinExistence type="predicted"/>
<dbReference type="Pfam" id="PF00395">
    <property type="entry name" value="SLH"/>
    <property type="match status" value="2"/>
</dbReference>
<organism evidence="2">
    <name type="scientific">Planktothricoides raciborskii GIHE-MW2</name>
    <dbReference type="NCBI Taxonomy" id="2792601"/>
    <lineage>
        <taxon>Bacteria</taxon>
        <taxon>Bacillati</taxon>
        <taxon>Cyanobacteriota</taxon>
        <taxon>Cyanophyceae</taxon>
        <taxon>Oscillatoriophycideae</taxon>
        <taxon>Oscillatoriales</taxon>
        <taxon>Oscillatoriaceae</taxon>
        <taxon>Planktothricoides</taxon>
    </lineage>
</organism>
<evidence type="ECO:0000313" key="2">
    <source>
        <dbReference type="EMBL" id="XCM35285.1"/>
    </source>
</evidence>
<dbReference type="RefSeq" id="WP_354634841.1">
    <property type="nucleotide sequence ID" value="NZ_CP159837.1"/>
</dbReference>
<gene>
    <name evidence="2" type="ORF">ABWT76_003948</name>
</gene>
<dbReference type="InterPro" id="IPR051465">
    <property type="entry name" value="Cell_Envelope_Struct_Comp"/>
</dbReference>
<dbReference type="PANTHER" id="PTHR43308:SF5">
    <property type="entry name" value="S-LAYER PROTEIN _ PEPTIDOGLYCAN ENDO-BETA-N-ACETYLGLUCOSAMINIDASE"/>
    <property type="match status" value="1"/>
</dbReference>
<feature type="domain" description="SLH" evidence="1">
    <location>
        <begin position="124"/>
        <end position="188"/>
    </location>
</feature>
<dbReference type="Pfam" id="PF11850">
    <property type="entry name" value="DUF3370"/>
    <property type="match status" value="1"/>
</dbReference>
<feature type="domain" description="SLH" evidence="1">
    <location>
        <begin position="61"/>
        <end position="121"/>
    </location>
</feature>
<evidence type="ECO:0000259" key="1">
    <source>
        <dbReference type="PROSITE" id="PS51272"/>
    </source>
</evidence>
<dbReference type="PANTHER" id="PTHR43308">
    <property type="entry name" value="OUTER MEMBRANE PROTEIN ALPHA-RELATED"/>
    <property type="match status" value="1"/>
</dbReference>
<dbReference type="InterPro" id="IPR021801">
    <property type="entry name" value="DUF3370"/>
</dbReference>
<accession>A0AAU8J833</accession>
<dbReference type="PROSITE" id="PS51272">
    <property type="entry name" value="SLH"/>
    <property type="match status" value="3"/>
</dbReference>